<dbReference type="Proteomes" id="UP001314229">
    <property type="component" value="Unassembled WGS sequence"/>
</dbReference>
<evidence type="ECO:0000313" key="1">
    <source>
        <dbReference type="EMBL" id="CAK6954427.1"/>
    </source>
</evidence>
<protein>
    <submittedName>
        <fullName evidence="1">Uncharacterized protein</fullName>
    </submittedName>
</protein>
<gene>
    <name evidence="1" type="ORF">FSCOSCO3_A011190</name>
</gene>
<proteinExistence type="predicted"/>
<reference evidence="1 2" key="1">
    <citation type="submission" date="2024-01" db="EMBL/GenBank/DDBJ databases">
        <authorList>
            <person name="Alioto T."/>
            <person name="Alioto T."/>
            <person name="Gomez Garrido J."/>
        </authorList>
    </citation>
    <scope>NUCLEOTIDE SEQUENCE [LARGE SCALE GENOMIC DNA]</scope>
</reference>
<dbReference type="EMBL" id="CAWUFR010000017">
    <property type="protein sequence ID" value="CAK6954427.1"/>
    <property type="molecule type" value="Genomic_DNA"/>
</dbReference>
<sequence length="106" mass="11328">MMKRFEAQSEHTEHDVVKTGIYGCQEVVGTDGGATLRLKGKLAAASGCPVSLPESATFVSFRPIIPQDDRESHSLAGSSSGCSLLHQLGIHGCQCCRLIHCTVQFP</sequence>
<evidence type="ECO:0000313" key="2">
    <source>
        <dbReference type="Proteomes" id="UP001314229"/>
    </source>
</evidence>
<comment type="caution">
    <text evidence="1">The sequence shown here is derived from an EMBL/GenBank/DDBJ whole genome shotgun (WGS) entry which is preliminary data.</text>
</comment>
<name>A0AAV1N4J0_SCOSC</name>
<keyword evidence="2" id="KW-1185">Reference proteome</keyword>
<accession>A0AAV1N4J0</accession>
<organism evidence="1 2">
    <name type="scientific">Scomber scombrus</name>
    <name type="common">Atlantic mackerel</name>
    <name type="synonym">Scomber vernalis</name>
    <dbReference type="NCBI Taxonomy" id="13677"/>
    <lineage>
        <taxon>Eukaryota</taxon>
        <taxon>Metazoa</taxon>
        <taxon>Chordata</taxon>
        <taxon>Craniata</taxon>
        <taxon>Vertebrata</taxon>
        <taxon>Euteleostomi</taxon>
        <taxon>Actinopterygii</taxon>
        <taxon>Neopterygii</taxon>
        <taxon>Teleostei</taxon>
        <taxon>Neoteleostei</taxon>
        <taxon>Acanthomorphata</taxon>
        <taxon>Pelagiaria</taxon>
        <taxon>Scombriformes</taxon>
        <taxon>Scombridae</taxon>
        <taxon>Scomber</taxon>
    </lineage>
</organism>
<dbReference type="AlphaFoldDB" id="A0AAV1N4J0"/>